<dbReference type="SUPFAM" id="SSF56672">
    <property type="entry name" value="DNA/RNA polymerases"/>
    <property type="match status" value="1"/>
</dbReference>
<dbReference type="InterPro" id="IPR000477">
    <property type="entry name" value="RT_dom"/>
</dbReference>
<protein>
    <submittedName>
        <fullName evidence="2">Putative rna-directed dna polymerase from mobile element jockey-like protein</fullName>
    </submittedName>
</protein>
<evidence type="ECO:0000259" key="1">
    <source>
        <dbReference type="PROSITE" id="PS50878"/>
    </source>
</evidence>
<sequence>MLTHLLPSTLDIVLFLFNRIWQESTFPSLWRVATVIPLLKPGKDALCATSYRPIALTSCLSKTLERVLNKRLVFFLEKENILDKYQCGFRSSRSTIDHLVRLETTIREVFVNKQYCMSVFFDLEKAYDTAWRHGILQDLYSFGIRGRMLAFVKSYLGMRTFRVKLGTTYSREFCQENGVPQGGVLSVTLFIVKMNSIARAIPPSVQYSPYVDDIQISVSSCNLALCERRVQLAINNLVKWADQNGFSFSPEKTVSVCFSRLRGTSVQPSLTMRSASIPTKPEHKFLGLIFDS</sequence>
<dbReference type="GO" id="GO:0003964">
    <property type="term" value="F:RNA-directed DNA polymerase activity"/>
    <property type="evidence" value="ECO:0007669"/>
    <property type="project" value="UniProtKB-KW"/>
</dbReference>
<dbReference type="CDD" id="cd01650">
    <property type="entry name" value="RT_nLTR_like"/>
    <property type="match status" value="1"/>
</dbReference>
<keyword evidence="2" id="KW-0808">Transferase</keyword>
<dbReference type="PANTHER" id="PTHR19446">
    <property type="entry name" value="REVERSE TRANSCRIPTASES"/>
    <property type="match status" value="1"/>
</dbReference>
<proteinExistence type="predicted"/>
<organism evidence="2">
    <name type="scientific">Ixodes ricinus</name>
    <name type="common">Common tick</name>
    <name type="synonym">Acarus ricinus</name>
    <dbReference type="NCBI Taxonomy" id="34613"/>
    <lineage>
        <taxon>Eukaryota</taxon>
        <taxon>Metazoa</taxon>
        <taxon>Ecdysozoa</taxon>
        <taxon>Arthropoda</taxon>
        <taxon>Chelicerata</taxon>
        <taxon>Arachnida</taxon>
        <taxon>Acari</taxon>
        <taxon>Parasitiformes</taxon>
        <taxon>Ixodida</taxon>
        <taxon>Ixodoidea</taxon>
        <taxon>Ixodidae</taxon>
        <taxon>Ixodinae</taxon>
        <taxon>Ixodes</taxon>
    </lineage>
</organism>
<dbReference type="Pfam" id="PF00078">
    <property type="entry name" value="RVT_1"/>
    <property type="match status" value="1"/>
</dbReference>
<evidence type="ECO:0000313" key="2">
    <source>
        <dbReference type="EMBL" id="MXU97836.1"/>
    </source>
</evidence>
<keyword evidence="2" id="KW-0695">RNA-directed DNA polymerase</keyword>
<name>A0A6B0V7P6_IXORI</name>
<accession>A0A6B0V7P6</accession>
<reference evidence="2" key="1">
    <citation type="submission" date="2019-12" db="EMBL/GenBank/DDBJ databases">
        <title>An insight into the sialome of adult female Ixodes ricinus ticks feeding for 6 days.</title>
        <authorList>
            <person name="Perner J."/>
            <person name="Ribeiro J.M.C."/>
        </authorList>
    </citation>
    <scope>NUCLEOTIDE SEQUENCE</scope>
    <source>
        <strain evidence="2">Semi-engorged</strain>
        <tissue evidence="2">Salivary glands</tissue>
    </source>
</reference>
<dbReference type="AlphaFoldDB" id="A0A6B0V7P6"/>
<dbReference type="InterPro" id="IPR043502">
    <property type="entry name" value="DNA/RNA_pol_sf"/>
</dbReference>
<dbReference type="PROSITE" id="PS50878">
    <property type="entry name" value="RT_POL"/>
    <property type="match status" value="1"/>
</dbReference>
<feature type="domain" description="Reverse transcriptase" evidence="1">
    <location>
        <begin position="19"/>
        <end position="290"/>
    </location>
</feature>
<keyword evidence="2" id="KW-0548">Nucleotidyltransferase</keyword>
<dbReference type="EMBL" id="GIFC01015753">
    <property type="protein sequence ID" value="MXU97836.1"/>
    <property type="molecule type" value="Transcribed_RNA"/>
</dbReference>